<protein>
    <recommendedName>
        <fullName evidence="4">Ubiquitin-like domain-containing protein</fullName>
    </recommendedName>
</protein>
<comment type="caution">
    <text evidence="2">The sequence shown here is derived from an EMBL/GenBank/DDBJ whole genome shotgun (WGS) entry which is preliminary data.</text>
</comment>
<dbReference type="GO" id="GO:0004843">
    <property type="term" value="F:cysteine-type deubiquitinase activity"/>
    <property type="evidence" value="ECO:0007669"/>
    <property type="project" value="InterPro"/>
</dbReference>
<reference evidence="2" key="1">
    <citation type="journal article" date="2020" name="Cell">
        <title>Large-Scale Comparative Analyses of Tick Genomes Elucidate Their Genetic Diversity and Vector Capacities.</title>
        <authorList>
            <consortium name="Tick Genome and Microbiome Consortium (TIGMIC)"/>
            <person name="Jia N."/>
            <person name="Wang J."/>
            <person name="Shi W."/>
            <person name="Du L."/>
            <person name="Sun Y."/>
            <person name="Zhan W."/>
            <person name="Jiang J.F."/>
            <person name="Wang Q."/>
            <person name="Zhang B."/>
            <person name="Ji P."/>
            <person name="Bell-Sakyi L."/>
            <person name="Cui X.M."/>
            <person name="Yuan T.T."/>
            <person name="Jiang B.G."/>
            <person name="Yang W.F."/>
            <person name="Lam T.T."/>
            <person name="Chang Q.C."/>
            <person name="Ding S.J."/>
            <person name="Wang X.J."/>
            <person name="Zhu J.G."/>
            <person name="Ruan X.D."/>
            <person name="Zhao L."/>
            <person name="Wei J.T."/>
            <person name="Ye R.Z."/>
            <person name="Que T.C."/>
            <person name="Du C.H."/>
            <person name="Zhou Y.H."/>
            <person name="Cheng J.X."/>
            <person name="Dai P.F."/>
            <person name="Guo W.B."/>
            <person name="Han X.H."/>
            <person name="Huang E.J."/>
            <person name="Li L.F."/>
            <person name="Wei W."/>
            <person name="Gao Y.C."/>
            <person name="Liu J.Z."/>
            <person name="Shao H.Z."/>
            <person name="Wang X."/>
            <person name="Wang C.C."/>
            <person name="Yang T.C."/>
            <person name="Huo Q.B."/>
            <person name="Li W."/>
            <person name="Chen H.Y."/>
            <person name="Chen S.E."/>
            <person name="Zhou L.G."/>
            <person name="Ni X.B."/>
            <person name="Tian J.H."/>
            <person name="Sheng Y."/>
            <person name="Liu T."/>
            <person name="Pan Y.S."/>
            <person name="Xia L.Y."/>
            <person name="Li J."/>
            <person name="Zhao F."/>
            <person name="Cao W.C."/>
        </authorList>
    </citation>
    <scope>NUCLEOTIDE SEQUENCE</scope>
    <source>
        <strain evidence="2">Rmic-2018</strain>
    </source>
</reference>
<dbReference type="CDD" id="cd01795">
    <property type="entry name" value="Ubl_USP48"/>
    <property type="match status" value="1"/>
</dbReference>
<dbReference type="GO" id="GO:0004197">
    <property type="term" value="F:cysteine-type endopeptidase activity"/>
    <property type="evidence" value="ECO:0007669"/>
    <property type="project" value="InterPro"/>
</dbReference>
<feature type="compositionally biased region" description="Basic and acidic residues" evidence="1">
    <location>
        <begin position="56"/>
        <end position="67"/>
    </location>
</feature>
<evidence type="ECO:0000256" key="1">
    <source>
        <dbReference type="SAM" id="MobiDB-lite"/>
    </source>
</evidence>
<accession>A0A9J6F0Q2</accession>
<keyword evidence="3" id="KW-1185">Reference proteome</keyword>
<dbReference type="InterPro" id="IPR029071">
    <property type="entry name" value="Ubiquitin-like_domsf"/>
</dbReference>
<dbReference type="Proteomes" id="UP000821866">
    <property type="component" value="Chromosome 1"/>
</dbReference>
<dbReference type="AlphaFoldDB" id="A0A9J6F0Q2"/>
<sequence>MRIYAKAKHVRAQTSQHEGHNGALCESCRESADLERRQSQQGTVLVRRVSSQEAEATAKRPRLDERRQRRARRGDRSVHMRATQTLMDLKIKVMELFSVAPFDQHLSLDQGDGQPPLSLSGNSYTLAELGVLPGALLLLVVDEPAGELEDCDQSGGDLSSGMGFKGKRAGVELYQKPERL</sequence>
<feature type="region of interest" description="Disordered" evidence="1">
    <location>
        <begin position="1"/>
        <end position="21"/>
    </location>
</feature>
<evidence type="ECO:0000313" key="2">
    <source>
        <dbReference type="EMBL" id="KAH8040020.1"/>
    </source>
</evidence>
<dbReference type="EMBL" id="JABSTU010000001">
    <property type="protein sequence ID" value="KAH8040020.1"/>
    <property type="molecule type" value="Genomic_DNA"/>
</dbReference>
<dbReference type="InterPro" id="IPR044743">
    <property type="entry name" value="Ubl_USP48"/>
</dbReference>
<name>A0A9J6F0Q2_RHIMP</name>
<feature type="compositionally biased region" description="Basic residues" evidence="1">
    <location>
        <begin position="1"/>
        <end position="11"/>
    </location>
</feature>
<dbReference type="VEuPathDB" id="VectorBase:LOC119183036"/>
<evidence type="ECO:0008006" key="4">
    <source>
        <dbReference type="Google" id="ProtNLM"/>
    </source>
</evidence>
<organism evidence="2 3">
    <name type="scientific">Rhipicephalus microplus</name>
    <name type="common">Cattle tick</name>
    <name type="synonym">Boophilus microplus</name>
    <dbReference type="NCBI Taxonomy" id="6941"/>
    <lineage>
        <taxon>Eukaryota</taxon>
        <taxon>Metazoa</taxon>
        <taxon>Ecdysozoa</taxon>
        <taxon>Arthropoda</taxon>
        <taxon>Chelicerata</taxon>
        <taxon>Arachnida</taxon>
        <taxon>Acari</taxon>
        <taxon>Parasitiformes</taxon>
        <taxon>Ixodida</taxon>
        <taxon>Ixodoidea</taxon>
        <taxon>Ixodidae</taxon>
        <taxon>Rhipicephalinae</taxon>
        <taxon>Rhipicephalus</taxon>
        <taxon>Boophilus</taxon>
    </lineage>
</organism>
<evidence type="ECO:0000313" key="3">
    <source>
        <dbReference type="Proteomes" id="UP000821866"/>
    </source>
</evidence>
<dbReference type="SUPFAM" id="SSF54236">
    <property type="entry name" value="Ubiquitin-like"/>
    <property type="match status" value="1"/>
</dbReference>
<feature type="compositionally biased region" description="Polar residues" evidence="1">
    <location>
        <begin position="39"/>
        <end position="54"/>
    </location>
</feature>
<gene>
    <name evidence="2" type="ORF">HPB51_009276</name>
</gene>
<feature type="region of interest" description="Disordered" evidence="1">
    <location>
        <begin position="36"/>
        <end position="79"/>
    </location>
</feature>
<proteinExistence type="predicted"/>
<dbReference type="GO" id="GO:0016579">
    <property type="term" value="P:protein deubiquitination"/>
    <property type="evidence" value="ECO:0007669"/>
    <property type="project" value="InterPro"/>
</dbReference>
<reference evidence="2" key="2">
    <citation type="submission" date="2021-09" db="EMBL/GenBank/DDBJ databases">
        <authorList>
            <person name="Jia N."/>
            <person name="Wang J."/>
            <person name="Shi W."/>
            <person name="Du L."/>
            <person name="Sun Y."/>
            <person name="Zhan W."/>
            <person name="Jiang J."/>
            <person name="Wang Q."/>
            <person name="Zhang B."/>
            <person name="Ji P."/>
            <person name="Sakyi L.B."/>
            <person name="Cui X."/>
            <person name="Yuan T."/>
            <person name="Jiang B."/>
            <person name="Yang W."/>
            <person name="Lam T.T.-Y."/>
            <person name="Chang Q."/>
            <person name="Ding S."/>
            <person name="Wang X."/>
            <person name="Zhu J."/>
            <person name="Ruan X."/>
            <person name="Zhao L."/>
            <person name="Wei J."/>
            <person name="Que T."/>
            <person name="Du C."/>
            <person name="Cheng J."/>
            <person name="Dai P."/>
            <person name="Han X."/>
            <person name="Huang E."/>
            <person name="Gao Y."/>
            <person name="Liu J."/>
            <person name="Shao H."/>
            <person name="Ye R."/>
            <person name="Li L."/>
            <person name="Wei W."/>
            <person name="Wang X."/>
            <person name="Wang C."/>
            <person name="Huo Q."/>
            <person name="Li W."/>
            <person name="Guo W."/>
            <person name="Chen H."/>
            <person name="Chen S."/>
            <person name="Zhou L."/>
            <person name="Zhou L."/>
            <person name="Ni X."/>
            <person name="Tian J."/>
            <person name="Zhou Y."/>
            <person name="Sheng Y."/>
            <person name="Liu T."/>
            <person name="Pan Y."/>
            <person name="Xia L."/>
            <person name="Li J."/>
            <person name="Zhao F."/>
            <person name="Cao W."/>
        </authorList>
    </citation>
    <scope>NUCLEOTIDE SEQUENCE</scope>
    <source>
        <strain evidence="2">Rmic-2018</strain>
        <tissue evidence="2">Larvae</tissue>
    </source>
</reference>